<accession>A0A563EWU1</accession>
<dbReference type="GO" id="GO:0005886">
    <property type="term" value="C:plasma membrane"/>
    <property type="evidence" value="ECO:0007669"/>
    <property type="project" value="UniProtKB-SubCell"/>
</dbReference>
<feature type="transmembrane region" description="Helical" evidence="6">
    <location>
        <begin position="309"/>
        <end position="327"/>
    </location>
</feature>
<feature type="transmembrane region" description="Helical" evidence="6">
    <location>
        <begin position="144"/>
        <end position="165"/>
    </location>
</feature>
<feature type="transmembrane region" description="Helical" evidence="6">
    <location>
        <begin position="333"/>
        <end position="359"/>
    </location>
</feature>
<dbReference type="AlphaFoldDB" id="A0A563EWU1"/>
<feature type="transmembrane region" description="Helical" evidence="6">
    <location>
        <begin position="87"/>
        <end position="107"/>
    </location>
</feature>
<feature type="transmembrane region" description="Helical" evidence="6">
    <location>
        <begin position="395"/>
        <end position="416"/>
    </location>
</feature>
<dbReference type="SUPFAM" id="SSF103473">
    <property type="entry name" value="MFS general substrate transporter"/>
    <property type="match status" value="1"/>
</dbReference>
<dbReference type="PROSITE" id="PS50850">
    <property type="entry name" value="MFS"/>
    <property type="match status" value="1"/>
</dbReference>
<feature type="transmembrane region" description="Helical" evidence="6">
    <location>
        <begin position="53"/>
        <end position="75"/>
    </location>
</feature>
<feature type="transmembrane region" description="Helical" evidence="6">
    <location>
        <begin position="119"/>
        <end position="138"/>
    </location>
</feature>
<comment type="subcellular location">
    <subcellularLocation>
        <location evidence="1">Cell membrane</location>
        <topology evidence="1">Multi-pass membrane protein</topology>
    </subcellularLocation>
</comment>
<dbReference type="InterPro" id="IPR020846">
    <property type="entry name" value="MFS_dom"/>
</dbReference>
<dbReference type="PANTHER" id="PTHR23531:SF1">
    <property type="entry name" value="QUINOLENE RESISTANCE PROTEIN NORA"/>
    <property type="match status" value="1"/>
</dbReference>
<comment type="caution">
    <text evidence="8">The sequence shown here is derived from an EMBL/GenBank/DDBJ whole genome shotgun (WGS) entry which is preliminary data.</text>
</comment>
<dbReference type="InterPro" id="IPR036259">
    <property type="entry name" value="MFS_trans_sf"/>
</dbReference>
<proteinExistence type="predicted"/>
<dbReference type="EMBL" id="VOBR01000006">
    <property type="protein sequence ID" value="TWP52187.1"/>
    <property type="molecule type" value="Genomic_DNA"/>
</dbReference>
<feature type="region of interest" description="Disordered" evidence="5">
    <location>
        <begin position="1"/>
        <end position="36"/>
    </location>
</feature>
<dbReference type="Pfam" id="PF07690">
    <property type="entry name" value="MFS_1"/>
    <property type="match status" value="1"/>
</dbReference>
<evidence type="ECO:0000256" key="5">
    <source>
        <dbReference type="SAM" id="MobiDB-lite"/>
    </source>
</evidence>
<dbReference type="Gene3D" id="1.20.1250.20">
    <property type="entry name" value="MFS general substrate transporter like domains"/>
    <property type="match status" value="1"/>
</dbReference>
<reference evidence="8 9" key="1">
    <citation type="submission" date="2019-07" db="EMBL/GenBank/DDBJ databases">
        <title>Lentzea xizangensis sp. nov., isolated from Qinghai-Tibetan Plateau Soils.</title>
        <authorList>
            <person name="Huang J."/>
        </authorList>
    </citation>
    <scope>NUCLEOTIDE SEQUENCE [LARGE SCALE GENOMIC DNA]</scope>
    <source>
        <strain evidence="8 9">FXJ1.1311</strain>
    </source>
</reference>
<feature type="domain" description="Major facilitator superfamily (MFS) profile" evidence="7">
    <location>
        <begin position="52"/>
        <end position="421"/>
    </location>
</feature>
<dbReference type="Proteomes" id="UP000316639">
    <property type="component" value="Unassembled WGS sequence"/>
</dbReference>
<feature type="transmembrane region" description="Helical" evidence="6">
    <location>
        <begin position="247"/>
        <end position="269"/>
    </location>
</feature>
<keyword evidence="9" id="KW-1185">Reference proteome</keyword>
<evidence type="ECO:0000256" key="4">
    <source>
        <dbReference type="ARBA" id="ARBA00023136"/>
    </source>
</evidence>
<organism evidence="8 9">
    <name type="scientific">Lentzea tibetensis</name>
    <dbReference type="NCBI Taxonomy" id="2591470"/>
    <lineage>
        <taxon>Bacteria</taxon>
        <taxon>Bacillati</taxon>
        <taxon>Actinomycetota</taxon>
        <taxon>Actinomycetes</taxon>
        <taxon>Pseudonocardiales</taxon>
        <taxon>Pseudonocardiaceae</taxon>
        <taxon>Lentzea</taxon>
    </lineage>
</organism>
<keyword evidence="3 6" id="KW-1133">Transmembrane helix</keyword>
<feature type="transmembrane region" description="Helical" evidence="6">
    <location>
        <begin position="366"/>
        <end position="389"/>
    </location>
</feature>
<evidence type="ECO:0000313" key="8">
    <source>
        <dbReference type="EMBL" id="TWP52187.1"/>
    </source>
</evidence>
<keyword evidence="2 6" id="KW-0812">Transmembrane</keyword>
<dbReference type="InterPro" id="IPR052714">
    <property type="entry name" value="MFS_Exporter"/>
</dbReference>
<dbReference type="OrthoDB" id="5242299at2"/>
<feature type="transmembrane region" description="Helical" evidence="6">
    <location>
        <begin position="281"/>
        <end position="297"/>
    </location>
</feature>
<evidence type="ECO:0000256" key="3">
    <source>
        <dbReference type="ARBA" id="ARBA00022989"/>
    </source>
</evidence>
<gene>
    <name evidence="8" type="ORF">FKR81_11460</name>
</gene>
<evidence type="ECO:0000256" key="6">
    <source>
        <dbReference type="SAM" id="Phobius"/>
    </source>
</evidence>
<evidence type="ECO:0000256" key="2">
    <source>
        <dbReference type="ARBA" id="ARBA00022692"/>
    </source>
</evidence>
<dbReference type="PANTHER" id="PTHR23531">
    <property type="entry name" value="QUINOLENE RESISTANCE PROTEIN NORA"/>
    <property type="match status" value="1"/>
</dbReference>
<protein>
    <submittedName>
        <fullName evidence="8">MFS transporter</fullName>
    </submittedName>
</protein>
<keyword evidence="4 6" id="KW-0472">Membrane</keyword>
<dbReference type="GO" id="GO:0022857">
    <property type="term" value="F:transmembrane transporter activity"/>
    <property type="evidence" value="ECO:0007669"/>
    <property type="project" value="InterPro"/>
</dbReference>
<feature type="compositionally biased region" description="Low complexity" evidence="5">
    <location>
        <begin position="1"/>
        <end position="15"/>
    </location>
</feature>
<dbReference type="InterPro" id="IPR011701">
    <property type="entry name" value="MFS"/>
</dbReference>
<sequence length="423" mass="42819">MTGTRTCPRTRTATTEGHRRRARARRRAVAGTPERAHAVPVTRSGERLFGARFVLLTVGDLGYFTATGVAIYALPLYVTGPLRSDEAAAGLAFGSFAVSALVLRPFAGRLTDSLGRRPMLVGGALLCVLGLVLTAFANTLVPVILLRLLLGVAEAAFVVAGFAALADLAPPARLGEALSYNSLGLYLGLALGPPLGELLVEQGSYTVAWLGAAALAVAATAAVACIGETRAPERSATSHALIHRRAIAPGIGFCTSLAAIGGFLTFAALHAGTTGLQNTSLPLFLYGATVVVCRIAFARVPDKLPSLPLGAAALAAIAAGLAVVASWTTPVGMLAGTALMAVGVTFSTPAFFGAIFATARPEERGAAAGTASAFIDLGLGGGPILLGLVARAAGIPWAFGAAAGLALAGCAWTLFVHKGLSRS</sequence>
<feature type="transmembrane region" description="Helical" evidence="6">
    <location>
        <begin position="177"/>
        <end position="195"/>
    </location>
</feature>
<name>A0A563EWU1_9PSEU</name>
<feature type="compositionally biased region" description="Basic residues" evidence="5">
    <location>
        <begin position="18"/>
        <end position="28"/>
    </location>
</feature>
<evidence type="ECO:0000256" key="1">
    <source>
        <dbReference type="ARBA" id="ARBA00004651"/>
    </source>
</evidence>
<feature type="transmembrane region" description="Helical" evidence="6">
    <location>
        <begin position="207"/>
        <end position="226"/>
    </location>
</feature>
<evidence type="ECO:0000259" key="7">
    <source>
        <dbReference type="PROSITE" id="PS50850"/>
    </source>
</evidence>
<evidence type="ECO:0000313" key="9">
    <source>
        <dbReference type="Proteomes" id="UP000316639"/>
    </source>
</evidence>